<keyword evidence="8" id="KW-1185">Reference proteome</keyword>
<evidence type="ECO:0000313" key="8">
    <source>
        <dbReference type="Proteomes" id="UP000821866"/>
    </source>
</evidence>
<name>A0A9J6DYC1_RHIMP</name>
<feature type="region of interest" description="Disordered" evidence="5">
    <location>
        <begin position="113"/>
        <end position="138"/>
    </location>
</feature>
<dbReference type="InterPro" id="IPR017907">
    <property type="entry name" value="Znf_RING_CS"/>
</dbReference>
<proteinExistence type="predicted"/>
<evidence type="ECO:0000256" key="3">
    <source>
        <dbReference type="ARBA" id="ARBA00022833"/>
    </source>
</evidence>
<evidence type="ECO:0000256" key="4">
    <source>
        <dbReference type="PROSITE-ProRule" id="PRU00175"/>
    </source>
</evidence>
<dbReference type="VEuPathDB" id="VectorBase:LOC119167028"/>
<dbReference type="GO" id="GO:0008270">
    <property type="term" value="F:zinc ion binding"/>
    <property type="evidence" value="ECO:0007669"/>
    <property type="project" value="UniProtKB-KW"/>
</dbReference>
<dbReference type="PROSITE" id="PS00518">
    <property type="entry name" value="ZF_RING_1"/>
    <property type="match status" value="1"/>
</dbReference>
<sequence>MNRTDYYSKFSCPVCLRPSQNMVFGLCQHFVCASCLYELDSESLKPVFYCCPLCKAKDVFPDYRPENTTKLLMNIVGVVECPRKRCGEEMWAWDVEEHQRSCVGIGRRSSARCSRSTASGRSGQRVATRQSERQRSKSPVELREVNVALHLPCFKIPYSASEIQIFGVAQKPGVEEGLFLGIRGVLAARHEFPETIQFVACRQPTKLRGNTTGLQLLESTPARHEFVACWRHASASRKYCRTFEKLKTRRIAPQFGRLANVTTVASVDVSPPANLAATIGAIVCEELQRQGTLVDDTIHHPPTCSSYYPAPFAPLPPSDLCDGL</sequence>
<dbReference type="AlphaFoldDB" id="A0A9J6DYC1"/>
<feature type="compositionally biased region" description="Low complexity" evidence="5">
    <location>
        <begin position="113"/>
        <end position="123"/>
    </location>
</feature>
<accession>A0A9J6DYC1</accession>
<dbReference type="InterPro" id="IPR013083">
    <property type="entry name" value="Znf_RING/FYVE/PHD"/>
</dbReference>
<feature type="domain" description="RING-type" evidence="6">
    <location>
        <begin position="12"/>
        <end position="55"/>
    </location>
</feature>
<dbReference type="Proteomes" id="UP000821866">
    <property type="component" value="Chromosome 4"/>
</dbReference>
<keyword evidence="3" id="KW-0862">Zinc</keyword>
<reference evidence="7" key="1">
    <citation type="journal article" date="2020" name="Cell">
        <title>Large-Scale Comparative Analyses of Tick Genomes Elucidate Their Genetic Diversity and Vector Capacities.</title>
        <authorList>
            <consortium name="Tick Genome and Microbiome Consortium (TIGMIC)"/>
            <person name="Jia N."/>
            <person name="Wang J."/>
            <person name="Shi W."/>
            <person name="Du L."/>
            <person name="Sun Y."/>
            <person name="Zhan W."/>
            <person name="Jiang J.F."/>
            <person name="Wang Q."/>
            <person name="Zhang B."/>
            <person name="Ji P."/>
            <person name="Bell-Sakyi L."/>
            <person name="Cui X.M."/>
            <person name="Yuan T.T."/>
            <person name="Jiang B.G."/>
            <person name="Yang W.F."/>
            <person name="Lam T.T."/>
            <person name="Chang Q.C."/>
            <person name="Ding S.J."/>
            <person name="Wang X.J."/>
            <person name="Zhu J.G."/>
            <person name="Ruan X.D."/>
            <person name="Zhao L."/>
            <person name="Wei J.T."/>
            <person name="Ye R.Z."/>
            <person name="Que T.C."/>
            <person name="Du C.H."/>
            <person name="Zhou Y.H."/>
            <person name="Cheng J.X."/>
            <person name="Dai P.F."/>
            <person name="Guo W.B."/>
            <person name="Han X.H."/>
            <person name="Huang E.J."/>
            <person name="Li L.F."/>
            <person name="Wei W."/>
            <person name="Gao Y.C."/>
            <person name="Liu J.Z."/>
            <person name="Shao H.Z."/>
            <person name="Wang X."/>
            <person name="Wang C.C."/>
            <person name="Yang T.C."/>
            <person name="Huo Q.B."/>
            <person name="Li W."/>
            <person name="Chen H.Y."/>
            <person name="Chen S.E."/>
            <person name="Zhou L.G."/>
            <person name="Ni X.B."/>
            <person name="Tian J.H."/>
            <person name="Sheng Y."/>
            <person name="Liu T."/>
            <person name="Pan Y.S."/>
            <person name="Xia L.Y."/>
            <person name="Li J."/>
            <person name="Zhao F."/>
            <person name="Cao W.C."/>
        </authorList>
    </citation>
    <scope>NUCLEOTIDE SEQUENCE</scope>
    <source>
        <strain evidence="7">Rmic-2018</strain>
    </source>
</reference>
<evidence type="ECO:0000313" key="7">
    <source>
        <dbReference type="EMBL" id="KAH8027078.1"/>
    </source>
</evidence>
<evidence type="ECO:0000256" key="1">
    <source>
        <dbReference type="ARBA" id="ARBA00022723"/>
    </source>
</evidence>
<keyword evidence="2 4" id="KW-0863">Zinc-finger</keyword>
<organism evidence="7 8">
    <name type="scientific">Rhipicephalus microplus</name>
    <name type="common">Cattle tick</name>
    <name type="synonym">Boophilus microplus</name>
    <dbReference type="NCBI Taxonomy" id="6941"/>
    <lineage>
        <taxon>Eukaryota</taxon>
        <taxon>Metazoa</taxon>
        <taxon>Ecdysozoa</taxon>
        <taxon>Arthropoda</taxon>
        <taxon>Chelicerata</taxon>
        <taxon>Arachnida</taxon>
        <taxon>Acari</taxon>
        <taxon>Parasitiformes</taxon>
        <taxon>Ixodida</taxon>
        <taxon>Ixodoidea</taxon>
        <taxon>Ixodidae</taxon>
        <taxon>Rhipicephalinae</taxon>
        <taxon>Rhipicephalus</taxon>
        <taxon>Boophilus</taxon>
    </lineage>
</organism>
<dbReference type="InterPro" id="IPR001841">
    <property type="entry name" value="Znf_RING"/>
</dbReference>
<protein>
    <recommendedName>
        <fullName evidence="6">RING-type domain-containing protein</fullName>
    </recommendedName>
</protein>
<evidence type="ECO:0000256" key="2">
    <source>
        <dbReference type="ARBA" id="ARBA00022771"/>
    </source>
</evidence>
<keyword evidence="1" id="KW-0479">Metal-binding</keyword>
<reference evidence="7" key="2">
    <citation type="submission" date="2021-09" db="EMBL/GenBank/DDBJ databases">
        <authorList>
            <person name="Jia N."/>
            <person name="Wang J."/>
            <person name="Shi W."/>
            <person name="Du L."/>
            <person name="Sun Y."/>
            <person name="Zhan W."/>
            <person name="Jiang J."/>
            <person name="Wang Q."/>
            <person name="Zhang B."/>
            <person name="Ji P."/>
            <person name="Sakyi L.B."/>
            <person name="Cui X."/>
            <person name="Yuan T."/>
            <person name="Jiang B."/>
            <person name="Yang W."/>
            <person name="Lam T.T.-Y."/>
            <person name="Chang Q."/>
            <person name="Ding S."/>
            <person name="Wang X."/>
            <person name="Zhu J."/>
            <person name="Ruan X."/>
            <person name="Zhao L."/>
            <person name="Wei J."/>
            <person name="Que T."/>
            <person name="Du C."/>
            <person name="Cheng J."/>
            <person name="Dai P."/>
            <person name="Han X."/>
            <person name="Huang E."/>
            <person name="Gao Y."/>
            <person name="Liu J."/>
            <person name="Shao H."/>
            <person name="Ye R."/>
            <person name="Li L."/>
            <person name="Wei W."/>
            <person name="Wang X."/>
            <person name="Wang C."/>
            <person name="Huo Q."/>
            <person name="Li W."/>
            <person name="Guo W."/>
            <person name="Chen H."/>
            <person name="Chen S."/>
            <person name="Zhou L."/>
            <person name="Zhou L."/>
            <person name="Ni X."/>
            <person name="Tian J."/>
            <person name="Zhou Y."/>
            <person name="Sheng Y."/>
            <person name="Liu T."/>
            <person name="Pan Y."/>
            <person name="Xia L."/>
            <person name="Li J."/>
            <person name="Zhao F."/>
            <person name="Cao W."/>
        </authorList>
    </citation>
    <scope>NUCLEOTIDE SEQUENCE</scope>
    <source>
        <strain evidence="7">Rmic-2018</strain>
        <tissue evidence="7">Larvae</tissue>
    </source>
</reference>
<dbReference type="EMBL" id="JABSTU010000006">
    <property type="protein sequence ID" value="KAH8027078.1"/>
    <property type="molecule type" value="Genomic_DNA"/>
</dbReference>
<gene>
    <name evidence="7" type="ORF">HPB51_002023</name>
</gene>
<evidence type="ECO:0000256" key="5">
    <source>
        <dbReference type="SAM" id="MobiDB-lite"/>
    </source>
</evidence>
<evidence type="ECO:0000259" key="6">
    <source>
        <dbReference type="PROSITE" id="PS50089"/>
    </source>
</evidence>
<dbReference type="Gene3D" id="3.30.40.10">
    <property type="entry name" value="Zinc/RING finger domain, C3HC4 (zinc finger)"/>
    <property type="match status" value="1"/>
</dbReference>
<dbReference type="PROSITE" id="PS50089">
    <property type="entry name" value="ZF_RING_2"/>
    <property type="match status" value="1"/>
</dbReference>
<dbReference type="SUPFAM" id="SSF57850">
    <property type="entry name" value="RING/U-box"/>
    <property type="match status" value="1"/>
</dbReference>
<comment type="caution">
    <text evidence="7">The sequence shown here is derived from an EMBL/GenBank/DDBJ whole genome shotgun (WGS) entry which is preliminary data.</text>
</comment>